<evidence type="ECO:0000256" key="11">
    <source>
        <dbReference type="ARBA" id="ARBA00044800"/>
    </source>
</evidence>
<evidence type="ECO:0000256" key="3">
    <source>
        <dbReference type="ARBA" id="ARBA00011248"/>
    </source>
</evidence>
<accession>A0A151NFZ8</accession>
<comment type="caution">
    <text evidence="13">The sequence shown here is derived from an EMBL/GenBank/DDBJ whole genome shotgun (WGS) entry which is preliminary data.</text>
</comment>
<dbReference type="EMBL" id="AKHW03003120">
    <property type="protein sequence ID" value="KYO35733.1"/>
    <property type="molecule type" value="Genomic_DNA"/>
</dbReference>
<evidence type="ECO:0000256" key="5">
    <source>
        <dbReference type="ARBA" id="ARBA00022846"/>
    </source>
</evidence>
<dbReference type="Proteomes" id="UP000050525">
    <property type="component" value="Unassembled WGS sequence"/>
</dbReference>
<keyword evidence="9" id="KW-0966">Cell projection</keyword>
<evidence type="ECO:0000313" key="13">
    <source>
        <dbReference type="EMBL" id="KYO35733.1"/>
    </source>
</evidence>
<keyword evidence="4" id="KW-0963">Cytoplasm</keyword>
<keyword evidence="8" id="KW-0206">Cytoskeleton</keyword>
<comment type="subunit">
    <text evidence="3">Component of the nexin-dynein regulatory complex (N-DRC).</text>
</comment>
<evidence type="ECO:0000256" key="12">
    <source>
        <dbReference type="SAM" id="Coils"/>
    </source>
</evidence>
<evidence type="ECO:0000256" key="8">
    <source>
        <dbReference type="ARBA" id="ARBA00023212"/>
    </source>
</evidence>
<dbReference type="AlphaFoldDB" id="A0A151NFZ8"/>
<dbReference type="InterPro" id="IPR033585">
    <property type="entry name" value="DRC12-like"/>
</dbReference>
<keyword evidence="6 12" id="KW-0175">Coiled coil</keyword>
<proteinExistence type="inferred from homology"/>
<reference evidence="13 14" key="1">
    <citation type="journal article" date="2012" name="Genome Biol.">
        <title>Sequencing three crocodilian genomes to illuminate the evolution of archosaurs and amniotes.</title>
        <authorList>
            <person name="St John J.A."/>
            <person name="Braun E.L."/>
            <person name="Isberg S.R."/>
            <person name="Miles L.G."/>
            <person name="Chong A.Y."/>
            <person name="Gongora J."/>
            <person name="Dalzell P."/>
            <person name="Moran C."/>
            <person name="Bed'hom B."/>
            <person name="Abzhanov A."/>
            <person name="Burgess S.C."/>
            <person name="Cooksey A.M."/>
            <person name="Castoe T.A."/>
            <person name="Crawford N.G."/>
            <person name="Densmore L.D."/>
            <person name="Drew J.C."/>
            <person name="Edwards S.V."/>
            <person name="Faircloth B.C."/>
            <person name="Fujita M.K."/>
            <person name="Greenwold M.J."/>
            <person name="Hoffmann F.G."/>
            <person name="Howard J.M."/>
            <person name="Iguchi T."/>
            <person name="Janes D.E."/>
            <person name="Khan S.Y."/>
            <person name="Kohno S."/>
            <person name="de Koning A.J."/>
            <person name="Lance S.L."/>
            <person name="McCarthy F.M."/>
            <person name="McCormack J.E."/>
            <person name="Merchant M.E."/>
            <person name="Peterson D.G."/>
            <person name="Pollock D.D."/>
            <person name="Pourmand N."/>
            <person name="Raney B.J."/>
            <person name="Roessler K.A."/>
            <person name="Sanford J.R."/>
            <person name="Sawyer R.H."/>
            <person name="Schmidt C.J."/>
            <person name="Triplett E.W."/>
            <person name="Tuberville T.D."/>
            <person name="Venegas-Anaya M."/>
            <person name="Howard J.T."/>
            <person name="Jarvis E.D."/>
            <person name="Guillette L.J.Jr."/>
            <person name="Glenn T.C."/>
            <person name="Green R.E."/>
            <person name="Ray D.A."/>
        </authorList>
    </citation>
    <scope>NUCLEOTIDE SEQUENCE [LARGE SCALE GENOMIC DNA]</scope>
    <source>
        <strain evidence="13">KSC_2009_1</strain>
    </source>
</reference>
<evidence type="ECO:0000256" key="10">
    <source>
        <dbReference type="ARBA" id="ARBA00044754"/>
    </source>
</evidence>
<evidence type="ECO:0000256" key="1">
    <source>
        <dbReference type="ARBA" id="ARBA00003029"/>
    </source>
</evidence>
<gene>
    <name evidence="13" type="primary">CCDC153</name>
    <name evidence="13" type="ORF">Y1Q_0010171</name>
</gene>
<comment type="similarity">
    <text evidence="10">Belongs to the DRC12 family.</text>
</comment>
<keyword evidence="14" id="KW-1185">Reference proteome</keyword>
<evidence type="ECO:0000256" key="4">
    <source>
        <dbReference type="ARBA" id="ARBA00022490"/>
    </source>
</evidence>
<name>A0A151NFZ8_ALLMI</name>
<evidence type="ECO:0000256" key="2">
    <source>
        <dbReference type="ARBA" id="ARBA00004611"/>
    </source>
</evidence>
<keyword evidence="7" id="KW-0969">Cilium</keyword>
<feature type="coiled-coil region" evidence="12">
    <location>
        <begin position="2"/>
        <end position="61"/>
    </location>
</feature>
<keyword evidence="5" id="KW-0282">Flagellum</keyword>
<organism evidence="13 14">
    <name type="scientific">Alligator mississippiensis</name>
    <name type="common">American alligator</name>
    <dbReference type="NCBI Taxonomy" id="8496"/>
    <lineage>
        <taxon>Eukaryota</taxon>
        <taxon>Metazoa</taxon>
        <taxon>Chordata</taxon>
        <taxon>Craniata</taxon>
        <taxon>Vertebrata</taxon>
        <taxon>Euteleostomi</taxon>
        <taxon>Archelosauria</taxon>
        <taxon>Archosauria</taxon>
        <taxon>Crocodylia</taxon>
        <taxon>Alligatoridae</taxon>
        <taxon>Alligatorinae</taxon>
        <taxon>Alligator</taxon>
    </lineage>
</organism>
<evidence type="ECO:0000256" key="7">
    <source>
        <dbReference type="ARBA" id="ARBA00023069"/>
    </source>
</evidence>
<evidence type="ECO:0000256" key="9">
    <source>
        <dbReference type="ARBA" id="ARBA00023273"/>
    </source>
</evidence>
<evidence type="ECO:0000256" key="6">
    <source>
        <dbReference type="ARBA" id="ARBA00023054"/>
    </source>
</evidence>
<sequence>MIRQYQELQRQTETRIQCLEAEVTQLQEQLAVCRQQSQQAREESERTLGEKDRSLTELQAKIDTMKTEYEQILHGSLDGVLAKLASAKLRWEREATAIHMEHKERLRDFGLNPLEM</sequence>
<dbReference type="PANTHER" id="PTHR28656">
    <property type="entry name" value="COILED-COIL DOMAIN-CONTAINING PROTEIN 153"/>
    <property type="match status" value="1"/>
</dbReference>
<comment type="subcellular location">
    <subcellularLocation>
        <location evidence="2">Cytoplasm</location>
        <location evidence="2">Cytoskeleton</location>
        <location evidence="2">Flagellum axoneme</location>
    </subcellularLocation>
</comment>
<evidence type="ECO:0000313" key="14">
    <source>
        <dbReference type="Proteomes" id="UP000050525"/>
    </source>
</evidence>
<dbReference type="PANTHER" id="PTHR28656:SF1">
    <property type="entry name" value="COILED-COIL DOMAIN-CONTAINING PROTEIN 153"/>
    <property type="match status" value="1"/>
</dbReference>
<comment type="function">
    <text evidence="1">Component of the nexin-dynein regulatory complex (N-DRC), a key regulator of ciliary/flagellar motility which maintains the alignment and integrity of the distal axoneme and regulates microtubule sliding in motile axonemes.</text>
</comment>
<protein>
    <recommendedName>
        <fullName evidence="11">Dynein regulatory complex protein 12</fullName>
    </recommendedName>
</protein>